<dbReference type="Proteomes" id="UP000470246">
    <property type="component" value="Unassembled WGS sequence"/>
</dbReference>
<keyword evidence="3" id="KW-0378">Hydrolase</keyword>
<dbReference type="InterPro" id="IPR003615">
    <property type="entry name" value="HNH_nuc"/>
</dbReference>
<accession>A0A7K3VWL3</accession>
<name>A0A7K3VWL3_9ACTN</name>
<proteinExistence type="predicted"/>
<dbReference type="Pfam" id="PF26340">
    <property type="entry name" value="DNA-SBD_ScoMcrA"/>
    <property type="match status" value="1"/>
</dbReference>
<feature type="domain" description="HNH nuclease" evidence="1">
    <location>
        <begin position="193"/>
        <end position="246"/>
    </location>
</feature>
<dbReference type="GO" id="GO:0004519">
    <property type="term" value="F:endonuclease activity"/>
    <property type="evidence" value="ECO:0007669"/>
    <property type="project" value="UniProtKB-KW"/>
</dbReference>
<evidence type="ECO:0000313" key="3">
    <source>
        <dbReference type="EMBL" id="NEK57036.1"/>
    </source>
</evidence>
<dbReference type="CDD" id="cd00085">
    <property type="entry name" value="HNHc"/>
    <property type="match status" value="1"/>
</dbReference>
<gene>
    <name evidence="3" type="ORF">GCU56_04010</name>
</gene>
<comment type="caution">
    <text evidence="3">The sequence shown here is derived from an EMBL/GenBank/DDBJ whole genome shotgun (WGS) entry which is preliminary data.</text>
</comment>
<dbReference type="AlphaFoldDB" id="A0A7K3VWL3"/>
<evidence type="ECO:0000313" key="4">
    <source>
        <dbReference type="Proteomes" id="UP000470246"/>
    </source>
</evidence>
<protein>
    <submittedName>
        <fullName evidence="3">Restriction endonuclease</fullName>
    </submittedName>
</protein>
<evidence type="ECO:0000259" key="2">
    <source>
        <dbReference type="Pfam" id="PF26340"/>
    </source>
</evidence>
<dbReference type="InterPro" id="IPR011396">
    <property type="entry name" value="PT_DNA_restrict"/>
</dbReference>
<sequence length="305" mass="33063">MLVSPSTPDAQQALERLSSLRQHQQDSRRSPHKPLLVLLALGRLAATGSSRLPWSEAEETLSNLIEEFGPTSQTGRSQSAAFPFTRLRSDGVWMLDRDVPMDNVGPLRQGVTGQFEASLEAALRDRPELLAAAARGLVESHFPGTVAPDVLVAVGLDPDLLEGSRPARDTSPADRRRSSTWPAAVIEAWDRQCAFCGFDGAAGGGVVGIEAAHVRWFKLGGPDDLDNGLALCSLHHKLFDRGMLGLDGDFAVVVSRRFSARTTQGRTVYDLHGQRLTPRPGTPLPAARHVRWHTDQVFQGQSLAS</sequence>
<dbReference type="EMBL" id="JAAGWF010000005">
    <property type="protein sequence ID" value="NEK57036.1"/>
    <property type="molecule type" value="Genomic_DNA"/>
</dbReference>
<dbReference type="NCBIfam" id="NF045808">
    <property type="entry name" value="PT-DNA_restrict"/>
    <property type="match status" value="1"/>
</dbReference>
<keyword evidence="3" id="KW-0540">Nuclease</keyword>
<evidence type="ECO:0000259" key="1">
    <source>
        <dbReference type="Pfam" id="PF13391"/>
    </source>
</evidence>
<keyword evidence="4" id="KW-1185">Reference proteome</keyword>
<dbReference type="InterPro" id="IPR058813">
    <property type="entry name" value="DNA-SBD_ScoMcrA"/>
</dbReference>
<keyword evidence="3" id="KW-0255">Endonuclease</keyword>
<feature type="domain" description="ScoMcrA-like DNA sulfur-binding" evidence="2">
    <location>
        <begin position="11"/>
        <end position="157"/>
    </location>
</feature>
<organism evidence="3 4">
    <name type="scientific">Geodermatophilus sabuli</name>
    <dbReference type="NCBI Taxonomy" id="1564158"/>
    <lineage>
        <taxon>Bacteria</taxon>
        <taxon>Bacillati</taxon>
        <taxon>Actinomycetota</taxon>
        <taxon>Actinomycetes</taxon>
        <taxon>Geodermatophilales</taxon>
        <taxon>Geodermatophilaceae</taxon>
        <taxon>Geodermatophilus</taxon>
    </lineage>
</organism>
<dbReference type="PIRSF" id="PIRSF030850">
    <property type="entry name" value="UCP030850"/>
    <property type="match status" value="1"/>
</dbReference>
<reference evidence="3 4" key="1">
    <citation type="submission" date="2020-02" db="EMBL/GenBank/DDBJ databases">
        <title>Geodermatophilus sabuli CPCC 205279 I12A-02694.</title>
        <authorList>
            <person name="Jiang Z."/>
        </authorList>
    </citation>
    <scope>NUCLEOTIDE SEQUENCE [LARGE SCALE GENOMIC DNA]</scope>
    <source>
        <strain evidence="3 4">I12A-02694</strain>
    </source>
</reference>
<dbReference type="Pfam" id="PF13391">
    <property type="entry name" value="HNH_2"/>
    <property type="match status" value="1"/>
</dbReference>